<evidence type="ECO:0000256" key="2">
    <source>
        <dbReference type="ARBA" id="ARBA00022448"/>
    </source>
</evidence>
<evidence type="ECO:0000256" key="5">
    <source>
        <dbReference type="ARBA" id="ARBA00023136"/>
    </source>
</evidence>
<feature type="domain" description="DOP1-like middle TPR" evidence="9">
    <location>
        <begin position="313"/>
        <end position="452"/>
    </location>
</feature>
<proteinExistence type="evidence at transcript level"/>
<dbReference type="PANTHER" id="PTHR14042">
    <property type="entry name" value="DOPEY-RELATED"/>
    <property type="match status" value="1"/>
</dbReference>
<dbReference type="GO" id="GO:0005829">
    <property type="term" value="C:cytosol"/>
    <property type="evidence" value="ECO:0007669"/>
    <property type="project" value="GOC"/>
</dbReference>
<dbReference type="InterPro" id="IPR007249">
    <property type="entry name" value="DOP1_N"/>
</dbReference>
<dbReference type="Pfam" id="PF24601">
    <property type="entry name" value="TPR_DOP1"/>
    <property type="match status" value="1"/>
</dbReference>
<comment type="similarity">
    <text evidence="6">Belongs to the DOP1 family.</text>
</comment>
<evidence type="ECO:0000256" key="4">
    <source>
        <dbReference type="ARBA" id="ARBA00023034"/>
    </source>
</evidence>
<evidence type="ECO:0000256" key="7">
    <source>
        <dbReference type="SAM" id="MobiDB-lite"/>
    </source>
</evidence>
<evidence type="ECO:0000259" key="10">
    <source>
        <dbReference type="Pfam" id="PF24598"/>
    </source>
</evidence>
<feature type="compositionally biased region" description="Polar residues" evidence="7">
    <location>
        <begin position="526"/>
        <end position="539"/>
    </location>
</feature>
<comment type="subcellular location">
    <subcellularLocation>
        <location evidence="1">Golgi apparatus membrane</location>
        <topology evidence="1">Peripheral membrane protein</topology>
    </subcellularLocation>
</comment>
<evidence type="ECO:0000259" key="8">
    <source>
        <dbReference type="Pfam" id="PF04118"/>
    </source>
</evidence>
<dbReference type="Pfam" id="PF04118">
    <property type="entry name" value="Dopey_N"/>
    <property type="match status" value="1"/>
</dbReference>
<feature type="region of interest" description="Disordered" evidence="7">
    <location>
        <begin position="526"/>
        <end position="546"/>
    </location>
</feature>
<feature type="domain" description="DOP1 N-terminal" evidence="8">
    <location>
        <begin position="12"/>
        <end position="295"/>
    </location>
</feature>
<reference evidence="12" key="1">
    <citation type="submission" date="2020-04" db="EMBL/GenBank/DDBJ databases">
        <authorList>
            <person name="Neveu A P."/>
        </authorList>
    </citation>
    <scope>NUCLEOTIDE SEQUENCE</scope>
    <source>
        <tissue evidence="12">Whole embryo</tissue>
    </source>
</reference>
<protein>
    <submittedName>
        <fullName evidence="12">Protein dopey-1</fullName>
    </submittedName>
</protein>
<dbReference type="PANTHER" id="PTHR14042:SF24">
    <property type="entry name" value="PROTEIN DOPEY-1 HOMOLOG"/>
    <property type="match status" value="1"/>
</dbReference>
<evidence type="ECO:0000256" key="6">
    <source>
        <dbReference type="ARBA" id="ARBA00046326"/>
    </source>
</evidence>
<feature type="compositionally biased region" description="Basic and acidic residues" evidence="7">
    <location>
        <begin position="1797"/>
        <end position="1807"/>
    </location>
</feature>
<dbReference type="InterPro" id="IPR056459">
    <property type="entry name" value="TPR_DOP1"/>
</dbReference>
<feature type="region of interest" description="Disordered" evidence="7">
    <location>
        <begin position="2158"/>
        <end position="2193"/>
    </location>
</feature>
<dbReference type="GO" id="GO:0000139">
    <property type="term" value="C:Golgi membrane"/>
    <property type="evidence" value="ECO:0007669"/>
    <property type="project" value="UniProtKB-SubCell"/>
</dbReference>
<keyword evidence="2" id="KW-0813">Transport</keyword>
<evidence type="ECO:0000313" key="12">
    <source>
        <dbReference type="EMBL" id="CAB3239497.1"/>
    </source>
</evidence>
<dbReference type="GO" id="GO:0015031">
    <property type="term" value="P:protein transport"/>
    <property type="evidence" value="ECO:0007669"/>
    <property type="project" value="UniProtKB-KW"/>
</dbReference>
<dbReference type="InterPro" id="IPR056458">
    <property type="entry name" value="TPR_DOP1_M"/>
</dbReference>
<dbReference type="GO" id="GO:0006895">
    <property type="term" value="P:Golgi to endosome transport"/>
    <property type="evidence" value="ECO:0007669"/>
    <property type="project" value="InterPro"/>
</dbReference>
<feature type="domain" description="DOP1-like TPR" evidence="11">
    <location>
        <begin position="1053"/>
        <end position="1426"/>
    </location>
</feature>
<dbReference type="GO" id="GO:0005768">
    <property type="term" value="C:endosome"/>
    <property type="evidence" value="ECO:0007669"/>
    <property type="project" value="TreeGrafter"/>
</dbReference>
<feature type="compositionally biased region" description="Polar residues" evidence="7">
    <location>
        <begin position="1821"/>
        <end position="1838"/>
    </location>
</feature>
<gene>
    <name evidence="12" type="primary">Dopey1</name>
</gene>
<organism evidence="12">
    <name type="scientific">Phallusia mammillata</name>
    <dbReference type="NCBI Taxonomy" id="59560"/>
    <lineage>
        <taxon>Eukaryota</taxon>
        <taxon>Metazoa</taxon>
        <taxon>Chordata</taxon>
        <taxon>Tunicata</taxon>
        <taxon>Ascidiacea</taxon>
        <taxon>Phlebobranchia</taxon>
        <taxon>Ascidiidae</taxon>
        <taxon>Phallusia</taxon>
    </lineage>
</organism>
<sequence>MFSAHDSALLDDPKYRNYISAIDKALKNFESSSEWADLISALGKLHKVLNPKYKVIPKSITVGKRLAQCMHPALPGGVHLKALQVYDCIFNIITKQYLQTDLYIYSTGIFPLLSNASMQVRPVLLNLYETHILPLGKSIITCLDGIVVGLLPGLEEGTEYFDRVDVILKKLCGNVGHLEFYSAIWRSILCSSSARLPAIQLVLRRFDKRRTTDDQLYIIGSDINVMVRALCESFQDASVLVQRASFDVLISICPLSSIPVSKEDCCSLLIAAVQCILRRDMSLNRRLYSWLLGFDQSKRHESSTSIEQDQSTFFEKHSKELLIKACKYILDKQKCHIKSTWKSSNFVSADDLYPLKLLVNLLDKAEIGPLIIDELLIDVFRLLQAAMSCLKVIGVESGKDSAFTEVTKTVNLLLDVFEPGYIWRHIIKLLSTILANLSVEKAQNSHEIVTFVDICDFIQLFLEIVSLENFPDVRTSYLPEVLFHVIDYLIKSSLSEKCTPNLNCGLTASSKLLDSCQSSQPEEYLTMHSSTVQQTNPTSADKDEDELNKHSVSDCSQHFNEFVCTFVSLFLRGTRCNIDKYLGQLEIFQAVRDKGMNLPIDSQNLNENSQSSIKQIANKSDDSLNNPDTVENLLNVFHLLCRLLLDFACFPVYYRGPASPTHNTNTESVCFPAWFKSLLFVSCWDSADHIHWFKFSSCAISTILDLISLSQSVYLSAERPDDEKALGTVSVAVLSPLSSMHTEMLYDETSFFQLISKDLWKMIGNESDWHHHLTCVHLLVRLHSMCTDARCEDVLLEDILHHDQAIRTNSIMKFCRLWHFTRILTRKKFGQNLDGHFYTFSRCLFAVVDTLAFSESQAAHPSSPLFQLTEGNSSVAITTVHRWLRQCLEKQDLLRVLEPFLLVILHPKTRSSPLYAETALIKRSAESSNNSEFIPQEAISEHHSSKLKVDFRRLTLKDGKPTSTSAVIAEIARGKSQYRELVSKLTACTESELIAKAHQIVDQVIKDSLHYLQTTTFAKTCEEKGKISTEQVDSGKSQRKISHDVKNHKIASHSNILLYKESFDTHRVLYALRSILSLFECDPRLFTYTASTTQMSSHTSYLTGQSAIQELLVRHQQSMSGNQFYGDISTRSPSIMIIDVLIGICLRYIRSWHPPTNHLPHFLHDVRCVSCKLLLALLNQMSSLTKDSLAASPAHMTSSPATSSSQQFSAFVLSILSKHHVQETALLALSHTVQALHAQETNVESPIDFLGISGRSIPSLSDTELGYWWCGNNRSFIVSFQANLLHLVRSIIAFEHRCTEIDPTRFREAPTSPQPEENRRGYLSNLPLSKQPALLNSIIKVLRLQSARELHSDWLDFVTSSLPHMSRALPTMLTPLTLQICRNLENAANCYVTSNTKVPSGEGGFPVDYVTSLLQSLRTLTHSSLLLPASGASSLVIAGLTNPSDRKPSLVATANPAQASQTSTSLGFSALGSLFNVFSSNNTLRPQHSVDDHELTEEAAEAKRISLNNLSRVLSCLASIWNKSTKTYPSSIQNLIAPPGVQTTVTMGDEDSVSQGVLQLLNPIALQYGENLFNALAIIWERRGRSAMKRKHTNLRQPNDQQLQLVDVTCSIRALHCDVVLGLVKRVVTLPPDYPALSGNTKRQTPNEECLLNFVLRYIQRQTPSVLRDSRSSMLTLVRECLAQGPPGANLATNEVATSGNTAAPPTGRRQLGANCHFLLLQLVAEYARSAHNSEDKKELKEMQEVTIKCIESCNAIVDSSLEHGGWLARKAPTVLPASQHEVQHHLTESGSSVDLLDPHPEKEDSALKLASSDPILSGRKSPNQQPQPSMTLLPQKANPNYEHSVNALRMLAQHLANLLDLVFGSEEKDKMIPILTAVMTNTTPYLRNHSMNFAPSYRAAVSLLSSVSGFQQTRRSWKRDAFELFLGAGFFKMPPEGAHEWMNVVDHLMTHDATTFKDLMVRIGLTRNTTTGTSLNIFSNKEQELEQRAMLLKRLAFVVFSSGVNQYQRHLPEIQERLSESLRLHLVPAVQAEVFLCFRVMLVRLSPQHLTSLWPTIITELIQVLGQMEQELTLHDFDRDINNHKESSSKDRASLASSRVGVLFSTPTSSSSRMYLQEKWMAMYLSACKLLDLALVLQPNQLNYFKMFRWSFVGESGETPDDENLSNDNVKDRKFDESRNPSKADKSKSKTKQTIPTVFVPHCIRINRLLSSKVATNTTLLEAAPLRPLLTMQKLKSLFDLRAFFNTITSSDIMLRILPNKRSTTPNPEAGLGTLSSPYIEDVLRNDFVEEML</sequence>
<keyword evidence="5" id="KW-0472">Membrane</keyword>
<evidence type="ECO:0000256" key="3">
    <source>
        <dbReference type="ARBA" id="ARBA00022927"/>
    </source>
</evidence>
<evidence type="ECO:0000259" key="11">
    <source>
        <dbReference type="Pfam" id="PF24601"/>
    </source>
</evidence>
<dbReference type="Pfam" id="PF24598">
    <property type="entry name" value="DOP1_C"/>
    <property type="match status" value="1"/>
</dbReference>
<keyword evidence="3" id="KW-0653">Protein transport</keyword>
<dbReference type="InterPro" id="IPR040314">
    <property type="entry name" value="DOP1"/>
</dbReference>
<dbReference type="Pfam" id="PF24597">
    <property type="entry name" value="TPR_DOP1_M"/>
    <property type="match status" value="1"/>
</dbReference>
<feature type="region of interest" description="Disordered" evidence="7">
    <location>
        <begin position="1779"/>
        <end position="1838"/>
    </location>
</feature>
<evidence type="ECO:0000259" key="9">
    <source>
        <dbReference type="Pfam" id="PF24597"/>
    </source>
</evidence>
<feature type="compositionally biased region" description="Basic and acidic residues" evidence="7">
    <location>
        <begin position="2170"/>
        <end position="2189"/>
    </location>
</feature>
<name>A0A6F9DBV2_9ASCI</name>
<dbReference type="InterPro" id="IPR056457">
    <property type="entry name" value="DOP1_C"/>
</dbReference>
<dbReference type="EMBL" id="LR784628">
    <property type="protein sequence ID" value="CAB3239497.1"/>
    <property type="molecule type" value="mRNA"/>
</dbReference>
<evidence type="ECO:0000256" key="1">
    <source>
        <dbReference type="ARBA" id="ARBA00004395"/>
    </source>
</evidence>
<keyword evidence="4" id="KW-0333">Golgi apparatus</keyword>
<dbReference type="GO" id="GO:0005802">
    <property type="term" value="C:trans-Golgi network"/>
    <property type="evidence" value="ECO:0007669"/>
    <property type="project" value="TreeGrafter"/>
</dbReference>
<accession>A0A6F9DBV2</accession>
<feature type="domain" description="DOP1-like C-terminal" evidence="10">
    <location>
        <begin position="1838"/>
        <end position="2074"/>
    </location>
</feature>